<feature type="non-terminal residue" evidence="2">
    <location>
        <position position="133"/>
    </location>
</feature>
<evidence type="ECO:0000313" key="3">
    <source>
        <dbReference type="Proteomes" id="UP000240717"/>
    </source>
</evidence>
<name>A0A2T4PY36_STAWA</name>
<accession>A0A2T4PY36</accession>
<dbReference type="Proteomes" id="UP000240717">
    <property type="component" value="Unassembled WGS sequence"/>
</dbReference>
<evidence type="ECO:0000256" key="1">
    <source>
        <dbReference type="SAM" id="MobiDB-lite"/>
    </source>
</evidence>
<comment type="caution">
    <text evidence="2">The sequence shown here is derived from an EMBL/GenBank/DDBJ whole genome shotgun (WGS) entry which is preliminary data.</text>
</comment>
<feature type="region of interest" description="Disordered" evidence="1">
    <location>
        <begin position="1"/>
        <end position="24"/>
    </location>
</feature>
<reference evidence="2 3" key="1">
    <citation type="journal article" date="2016" name="Front. Microbiol.">
        <title>Comprehensive Phylogenetic Analysis of Bovine Non-aureus Staphylococci Species Based on Whole-Genome Sequencing.</title>
        <authorList>
            <person name="Naushad S."/>
            <person name="Barkema H.W."/>
            <person name="Luby C."/>
            <person name="Condas L.A."/>
            <person name="Nobrega D.B."/>
            <person name="Carson D.A."/>
            <person name="De Buck J."/>
        </authorList>
    </citation>
    <scope>NUCLEOTIDE SEQUENCE [LARGE SCALE GENOMIC DNA]</scope>
    <source>
        <strain evidence="2 3">SNUC 2993</strain>
    </source>
</reference>
<evidence type="ECO:0000313" key="2">
    <source>
        <dbReference type="EMBL" id="PTI49825.1"/>
    </source>
</evidence>
<proteinExistence type="predicted"/>
<gene>
    <name evidence="2" type="ORF">BU085_11155</name>
</gene>
<dbReference type="EMBL" id="PZEV01000048">
    <property type="protein sequence ID" value="PTI49825.1"/>
    <property type="molecule type" value="Genomic_DNA"/>
</dbReference>
<sequence length="133" mass="15075">MDSKKQENHKDQGNSKKDTNKSAIHLSDKQRLALAFYADEAGQYTLTKNEILTGIYEYKKGTETEKAQTEDILLEEMPPINNAPTEMHFYYVYPPKGQFASIIGMNKDKIFMCGTQGAVTDYQLLLKSGIELD</sequence>
<dbReference type="AlphaFoldDB" id="A0A2T4PY36"/>
<protein>
    <submittedName>
        <fullName evidence="2">Uncharacterized protein</fullName>
    </submittedName>
</protein>
<organism evidence="2 3">
    <name type="scientific">Staphylococcus warneri</name>
    <dbReference type="NCBI Taxonomy" id="1292"/>
    <lineage>
        <taxon>Bacteria</taxon>
        <taxon>Bacillati</taxon>
        <taxon>Bacillota</taxon>
        <taxon>Bacilli</taxon>
        <taxon>Bacillales</taxon>
        <taxon>Staphylococcaceae</taxon>
        <taxon>Staphylococcus</taxon>
    </lineage>
</organism>